<dbReference type="Pfam" id="PF20789">
    <property type="entry name" value="4HBT_3C"/>
    <property type="match status" value="1"/>
</dbReference>
<comment type="caution">
    <text evidence="3">The sequence shown here is derived from an EMBL/GenBank/DDBJ whole genome shotgun (WGS) entry which is preliminary data.</text>
</comment>
<protein>
    <recommendedName>
        <fullName evidence="5">Thioesterase family protein</fullName>
    </recommendedName>
</protein>
<dbReference type="InterPro" id="IPR042171">
    <property type="entry name" value="Acyl-CoA_hotdog"/>
</dbReference>
<dbReference type="InterPro" id="IPR049449">
    <property type="entry name" value="TesB_ACOT8-like_N"/>
</dbReference>
<feature type="domain" description="Acyl-CoA thioesterase-like N-terminal HotDog" evidence="1">
    <location>
        <begin position="30"/>
        <end position="108"/>
    </location>
</feature>
<dbReference type="Gene3D" id="2.40.160.210">
    <property type="entry name" value="Acyl-CoA thioesterase, double hotdog domain"/>
    <property type="match status" value="1"/>
</dbReference>
<dbReference type="PANTHER" id="PTHR38110">
    <property type="entry name" value="CHROMOSOME 23, WHOLE GENOME SHOTGUN SEQUENCE"/>
    <property type="match status" value="1"/>
</dbReference>
<feature type="domain" description="Acyl-CoA thioesterase-like C-terminal" evidence="2">
    <location>
        <begin position="133"/>
        <end position="269"/>
    </location>
</feature>
<evidence type="ECO:0008006" key="5">
    <source>
        <dbReference type="Google" id="ProtNLM"/>
    </source>
</evidence>
<evidence type="ECO:0000259" key="2">
    <source>
        <dbReference type="Pfam" id="PF20789"/>
    </source>
</evidence>
<sequence>MVDMVRFDTATAVTPLGAGRYSADLDPGYLIGHAMNGGYLMAVLQRAALLESPHPHAVSSSFHFLRPAGAGPAEIDATLLRSGRTVATVQVTIGQDGRTLVTATIATATLAPGADPDYEAPPAAVPPIDRCRRYDPRAAGKGASGFAGRVDAYYAPATWARLRRTDATAAPEPELLGHIGLSEADGGPGADPCLVLPLAVDALPPVISVFDNWRWAPTVELTWHMRAVPEPGPLSFRSRAEALVDGWFDESVDLWDVKGRLVAQSRQLARCGR</sequence>
<organism evidence="3 4">
    <name type="scientific">Nocardiopsis mwathae</name>
    <dbReference type="NCBI Taxonomy" id="1472723"/>
    <lineage>
        <taxon>Bacteria</taxon>
        <taxon>Bacillati</taxon>
        <taxon>Actinomycetota</taxon>
        <taxon>Actinomycetes</taxon>
        <taxon>Streptosporangiales</taxon>
        <taxon>Nocardiopsidaceae</taxon>
        <taxon>Nocardiopsis</taxon>
    </lineage>
</organism>
<dbReference type="EMBL" id="JACHDS010000001">
    <property type="protein sequence ID" value="MBB6170358.1"/>
    <property type="molecule type" value="Genomic_DNA"/>
</dbReference>
<keyword evidence="4" id="KW-1185">Reference proteome</keyword>
<dbReference type="InterPro" id="IPR052389">
    <property type="entry name" value="Sec_Metab_Biosynth-Assoc"/>
</dbReference>
<proteinExistence type="predicted"/>
<dbReference type="PANTHER" id="PTHR38110:SF1">
    <property type="entry name" value="THIOESTERASE DOMAIN-CONTAINING PROTEIN"/>
    <property type="match status" value="1"/>
</dbReference>
<name>A0A7X0D3M7_9ACTN</name>
<dbReference type="SUPFAM" id="SSF54637">
    <property type="entry name" value="Thioesterase/thiol ester dehydrase-isomerase"/>
    <property type="match status" value="1"/>
</dbReference>
<dbReference type="RefSeq" id="WP_184072959.1">
    <property type="nucleotide sequence ID" value="NZ_JACHDS010000001.1"/>
</dbReference>
<evidence type="ECO:0000313" key="3">
    <source>
        <dbReference type="EMBL" id="MBB6170358.1"/>
    </source>
</evidence>
<dbReference type="Proteomes" id="UP000546642">
    <property type="component" value="Unassembled WGS sequence"/>
</dbReference>
<dbReference type="AlphaFoldDB" id="A0A7X0D3M7"/>
<reference evidence="3 4" key="1">
    <citation type="submission" date="2020-08" db="EMBL/GenBank/DDBJ databases">
        <title>Sequencing the genomes of 1000 actinobacteria strains.</title>
        <authorList>
            <person name="Klenk H.-P."/>
        </authorList>
    </citation>
    <scope>NUCLEOTIDE SEQUENCE [LARGE SCALE GENOMIC DNA]</scope>
    <source>
        <strain evidence="3 4">DSM 46659</strain>
    </source>
</reference>
<gene>
    <name evidence="3" type="ORF">HNR23_000418</name>
</gene>
<dbReference type="Pfam" id="PF13622">
    <property type="entry name" value="4HBT_3"/>
    <property type="match status" value="1"/>
</dbReference>
<dbReference type="InterPro" id="IPR049450">
    <property type="entry name" value="ACOT8-like_C"/>
</dbReference>
<evidence type="ECO:0000313" key="4">
    <source>
        <dbReference type="Proteomes" id="UP000546642"/>
    </source>
</evidence>
<accession>A0A7X0D3M7</accession>
<evidence type="ECO:0000259" key="1">
    <source>
        <dbReference type="Pfam" id="PF13622"/>
    </source>
</evidence>
<dbReference type="InterPro" id="IPR029069">
    <property type="entry name" value="HotDog_dom_sf"/>
</dbReference>